<dbReference type="AlphaFoldDB" id="A0A5K3G449"/>
<reference evidence="2" key="1">
    <citation type="submission" date="2019-11" db="UniProtKB">
        <authorList>
            <consortium name="WormBaseParasite"/>
        </authorList>
    </citation>
    <scope>IDENTIFICATION</scope>
</reference>
<sequence length="101" mass="11190">MDSLSSVHCTTTLRSHHIAVHTNNSSLSNLFNRPNKCTSSLSNNAPRIAPSQQTPAVVKPPSNRHLIETNNEDDDPHMACVVENLGSKDVVACEYHFMFIF</sequence>
<organism evidence="2">
    <name type="scientific">Mesocestoides corti</name>
    <name type="common">Flatworm</name>
    <dbReference type="NCBI Taxonomy" id="53468"/>
    <lineage>
        <taxon>Eukaryota</taxon>
        <taxon>Metazoa</taxon>
        <taxon>Spiralia</taxon>
        <taxon>Lophotrochozoa</taxon>
        <taxon>Platyhelminthes</taxon>
        <taxon>Cestoda</taxon>
        <taxon>Eucestoda</taxon>
        <taxon>Cyclophyllidea</taxon>
        <taxon>Mesocestoididae</taxon>
        <taxon>Mesocestoides</taxon>
    </lineage>
</organism>
<feature type="region of interest" description="Disordered" evidence="1">
    <location>
        <begin position="41"/>
        <end position="73"/>
    </location>
</feature>
<evidence type="ECO:0000313" key="2">
    <source>
        <dbReference type="WBParaSite" id="MCU_013996-RA"/>
    </source>
</evidence>
<name>A0A5K3G449_MESCO</name>
<evidence type="ECO:0000256" key="1">
    <source>
        <dbReference type="SAM" id="MobiDB-lite"/>
    </source>
</evidence>
<proteinExistence type="predicted"/>
<accession>A0A5K3G449</accession>
<protein>
    <submittedName>
        <fullName evidence="2">Ovule protein</fullName>
    </submittedName>
</protein>
<feature type="compositionally biased region" description="Polar residues" evidence="1">
    <location>
        <begin position="41"/>
        <end position="55"/>
    </location>
</feature>
<dbReference type="WBParaSite" id="MCU_013996-RA">
    <property type="protein sequence ID" value="MCU_013996-RA"/>
    <property type="gene ID" value="MCU_013996"/>
</dbReference>